<dbReference type="Proteomes" id="UP000070328">
    <property type="component" value="Unassembled WGS sequence"/>
</dbReference>
<dbReference type="InterPro" id="IPR010730">
    <property type="entry name" value="HET"/>
</dbReference>
<dbReference type="AlphaFoldDB" id="A0A135S275"/>
<proteinExistence type="predicted"/>
<gene>
    <name evidence="2" type="ORF">CSIM01_00693</name>
</gene>
<organism evidence="2 3">
    <name type="scientific">Colletotrichum simmondsii</name>
    <dbReference type="NCBI Taxonomy" id="703756"/>
    <lineage>
        <taxon>Eukaryota</taxon>
        <taxon>Fungi</taxon>
        <taxon>Dikarya</taxon>
        <taxon>Ascomycota</taxon>
        <taxon>Pezizomycotina</taxon>
        <taxon>Sordariomycetes</taxon>
        <taxon>Hypocreomycetidae</taxon>
        <taxon>Glomerellales</taxon>
        <taxon>Glomerellaceae</taxon>
        <taxon>Colletotrichum</taxon>
        <taxon>Colletotrichum acutatum species complex</taxon>
    </lineage>
</organism>
<feature type="domain" description="Heterokaryon incompatibility" evidence="1">
    <location>
        <begin position="245"/>
        <end position="337"/>
    </location>
</feature>
<comment type="caution">
    <text evidence="2">The sequence shown here is derived from an EMBL/GenBank/DDBJ whole genome shotgun (WGS) entry which is preliminary data.</text>
</comment>
<dbReference type="Pfam" id="PF06985">
    <property type="entry name" value="HET"/>
    <property type="match status" value="1"/>
</dbReference>
<dbReference type="PANTHER" id="PTHR33112:SF9">
    <property type="entry name" value="HETEROKARYON INCOMPATIBILITY DOMAIN-CONTAINING PROTEIN"/>
    <property type="match status" value="1"/>
</dbReference>
<evidence type="ECO:0000313" key="2">
    <source>
        <dbReference type="EMBL" id="KXH29979.1"/>
    </source>
</evidence>
<name>A0A135S275_9PEZI</name>
<accession>A0A135S275</accession>
<evidence type="ECO:0000313" key="3">
    <source>
        <dbReference type="Proteomes" id="UP000070328"/>
    </source>
</evidence>
<reference evidence="2 3" key="1">
    <citation type="submission" date="2014-02" db="EMBL/GenBank/DDBJ databases">
        <title>The genome sequence of Colletotrichum simmondsii CBS122122.</title>
        <authorList>
            <person name="Baroncelli R."/>
            <person name="Thon M.R."/>
        </authorList>
    </citation>
    <scope>NUCLEOTIDE SEQUENCE [LARGE SCALE GENOMIC DNA]</scope>
    <source>
        <strain evidence="2 3">CBS122122</strain>
    </source>
</reference>
<sequence>MPGTGVQAHPDAAQERPPCTVCFDLEKAHLLESGDSNSRGFSCDLRSIIKAGKKGCQICYAIKVAIFWANNVNVPKKRLMLDDSYAIIYLFETISVQSSVKYRDSANNVVVVKGLVDLFTKPGEKVMNLEGAFGMDIDTFTGKPLPWKSIGVSNEIPLKLHSKHRQKTIRGWVEECNATHKACSTRMYPSEPGLAPRRFLDLGKSPRNGIKLVDSCSVSGPYITVVHGYTGPLPPPSSLTTSENFDQRQKCLQWWQIPGALQETMTIASELGIQYAWVQDFCVIQDIEEDVNWHLAREDIIFGRSYLTIALTSVKDLRLSSFGPERQNSVASVEKNSIASVENAGKSVAIQVSKFGRKHYIYARQSMHWYHAAFANKALLRPMDDDEESNAFEEHHGLFQHAPAFQRLLLSRRVLYLHKSELVWDCLERPRCECDNPMYFGQGQKFVQNILKKPTWISHGAVGSGGAVGPPDYVLKLYKALTPADPEERLAVIAGLFRHILRLNGRSHFAGIAVDTPEQLSLDLLWTTLPPGRAQPNQLDHDSPSIPDAYRHHTSRIPSWSWASMVLSKGTTFGGASSLSPGYTFDSFYRSMSFGSVEMFYDKLPGSDDSLLATNYRIKAKAAILPITAVPPMGRRPLIPHLFSCYDGNPLDRNSHMIFRFLPDCARLRGSFQASDGFNCYIMLLGVMTPVGHDLEGPIEQSCTCAHTEYHMQVGLVLRESLRYESAFERIGTFAVPESRGMFSRIVPRDLILV</sequence>
<dbReference type="PANTHER" id="PTHR33112">
    <property type="entry name" value="DOMAIN PROTEIN, PUTATIVE-RELATED"/>
    <property type="match status" value="1"/>
</dbReference>
<dbReference type="OrthoDB" id="2126698at2759"/>
<dbReference type="EMBL" id="JFBX01000728">
    <property type="protein sequence ID" value="KXH29979.1"/>
    <property type="molecule type" value="Genomic_DNA"/>
</dbReference>
<protein>
    <recommendedName>
        <fullName evidence="1">Heterokaryon incompatibility domain-containing protein</fullName>
    </recommendedName>
</protein>
<keyword evidence="3" id="KW-1185">Reference proteome</keyword>
<evidence type="ECO:0000259" key="1">
    <source>
        <dbReference type="Pfam" id="PF06985"/>
    </source>
</evidence>